<reference evidence="2 3" key="1">
    <citation type="submission" date="2023-11" db="EMBL/GenBank/DDBJ databases">
        <authorList>
            <person name="Cook R."/>
            <person name="Crisci M."/>
            <person name="Pye H."/>
            <person name="Adriaenssens E."/>
            <person name="Santini J."/>
        </authorList>
    </citation>
    <scope>NUCLEOTIDE SEQUENCE [LARGE SCALE GENOMIC DNA]</scope>
    <source>
        <strain evidence="2">Lak_Megaphage_RVC_AP3_GC26</strain>
    </source>
</reference>
<evidence type="ECO:0000313" key="2">
    <source>
        <dbReference type="EMBL" id="WQJ51338.1"/>
    </source>
</evidence>
<protein>
    <recommendedName>
        <fullName evidence="4">Transmembrane protein</fullName>
    </recommendedName>
</protein>
<dbReference type="Proteomes" id="UP001348805">
    <property type="component" value="Segment"/>
</dbReference>
<keyword evidence="1" id="KW-0472">Membrane</keyword>
<evidence type="ECO:0000313" key="3">
    <source>
        <dbReference type="Proteomes" id="UP001348805"/>
    </source>
</evidence>
<feature type="transmembrane region" description="Helical" evidence="1">
    <location>
        <begin position="7"/>
        <end position="29"/>
    </location>
</feature>
<dbReference type="EMBL" id="OR769219">
    <property type="protein sequence ID" value="WQJ51338.1"/>
    <property type="molecule type" value="Genomic_DNA"/>
</dbReference>
<evidence type="ECO:0008006" key="4">
    <source>
        <dbReference type="Google" id="ProtNLM"/>
    </source>
</evidence>
<sequence>MSIFVNFLIFIHLIPAFLVFYIYYIIPYLELKKGASLNDYVNAVEFDGIPALTVCTLLPIFNWVILMSYFNPDDYADSRSCKDYEKACKIRDYLLKLIAVLYGFIAEFITAIWMLIVWMFGLKYVFKVIRKILTFKIK</sequence>
<keyword evidence="1" id="KW-0812">Transmembrane</keyword>
<keyword evidence="3" id="KW-1185">Reference proteome</keyword>
<accession>A0ABZ0Z2F8</accession>
<proteinExistence type="predicted"/>
<keyword evidence="1" id="KW-1133">Transmembrane helix</keyword>
<feature type="transmembrane region" description="Helical" evidence="1">
    <location>
        <begin position="93"/>
        <end position="120"/>
    </location>
</feature>
<evidence type="ECO:0000256" key="1">
    <source>
        <dbReference type="SAM" id="Phobius"/>
    </source>
</evidence>
<name>A0ABZ0Z2F8_9CAUD</name>
<feature type="transmembrane region" description="Helical" evidence="1">
    <location>
        <begin position="49"/>
        <end position="72"/>
    </location>
</feature>
<organism evidence="2 3">
    <name type="scientific">phage Lak_Megaphage_RVC_AP3_GC26</name>
    <dbReference type="NCBI Taxonomy" id="3109225"/>
    <lineage>
        <taxon>Viruses</taxon>
        <taxon>Duplodnaviria</taxon>
        <taxon>Heunggongvirae</taxon>
        <taxon>Uroviricota</taxon>
        <taxon>Caudoviricetes</taxon>
        <taxon>Caudoviricetes code 15 clade</taxon>
    </lineage>
</organism>